<evidence type="ECO:0000313" key="2">
    <source>
        <dbReference type="EMBL" id="OTG67258.1"/>
    </source>
</evidence>
<proteinExistence type="predicted"/>
<reference evidence="2 3" key="1">
    <citation type="submission" date="2017-04" db="EMBL/GenBank/DDBJ databases">
        <title>High diversity of culturable Acinetobacter species in natural soil and water ecosystems.</title>
        <authorList>
            <person name="Nemec A."/>
            <person name="Radolfova-Krizova L."/>
        </authorList>
    </citation>
    <scope>NUCLEOTIDE SEQUENCE [LARGE SCALE GENOMIC DNA]</scope>
    <source>
        <strain evidence="2 3">ANC 4999</strain>
    </source>
</reference>
<evidence type="ECO:0008006" key="4">
    <source>
        <dbReference type="Google" id="ProtNLM"/>
    </source>
</evidence>
<feature type="signal peptide" evidence="1">
    <location>
        <begin position="1"/>
        <end position="23"/>
    </location>
</feature>
<keyword evidence="3" id="KW-1185">Reference proteome</keyword>
<dbReference type="OrthoDB" id="9793561at2"/>
<feature type="chain" id="PRO_5012734350" description="Porin" evidence="1">
    <location>
        <begin position="24"/>
        <end position="253"/>
    </location>
</feature>
<dbReference type="InterPro" id="IPR010239">
    <property type="entry name" value="CHP02001"/>
</dbReference>
<name>A0A1Y3CLC1_9GAMM</name>
<dbReference type="PROSITE" id="PS51257">
    <property type="entry name" value="PROKAR_LIPOPROTEIN"/>
    <property type="match status" value="1"/>
</dbReference>
<organism evidence="2 3">
    <name type="scientific">Acinetobacter silvestris</name>
    <dbReference type="NCBI Taxonomy" id="1977882"/>
    <lineage>
        <taxon>Bacteria</taxon>
        <taxon>Pseudomonadati</taxon>
        <taxon>Pseudomonadota</taxon>
        <taxon>Gammaproteobacteria</taxon>
        <taxon>Moraxellales</taxon>
        <taxon>Moraxellaceae</taxon>
        <taxon>Acinetobacter</taxon>
    </lineage>
</organism>
<accession>A0A1Y3CLC1</accession>
<evidence type="ECO:0000256" key="1">
    <source>
        <dbReference type="SAM" id="SignalP"/>
    </source>
</evidence>
<gene>
    <name evidence="2" type="ORF">B9T28_01080</name>
</gene>
<dbReference type="Proteomes" id="UP000242765">
    <property type="component" value="Unassembled WGS sequence"/>
</dbReference>
<dbReference type="AlphaFoldDB" id="A0A1Y3CLC1"/>
<evidence type="ECO:0000313" key="3">
    <source>
        <dbReference type="Proteomes" id="UP000242765"/>
    </source>
</evidence>
<protein>
    <recommendedName>
        <fullName evidence="4">Porin</fullName>
    </recommendedName>
</protein>
<dbReference type="STRING" id="1977882.B9T28_01080"/>
<keyword evidence="1" id="KW-0732">Signal</keyword>
<comment type="caution">
    <text evidence="2">The sequence shown here is derived from an EMBL/GenBank/DDBJ whole genome shotgun (WGS) entry which is preliminary data.</text>
</comment>
<dbReference type="EMBL" id="NEGB01000001">
    <property type="protein sequence ID" value="OTG67258.1"/>
    <property type="molecule type" value="Genomic_DNA"/>
</dbReference>
<sequence>MFCLLSKKILVLPLILTSCSVFAENSVGHGVLTGDVGLVSQYIYRGGVENDDIAMQAGLEYAHQSGFSVGYWGSTLDYDATDETHAHGFEHDIYISYAQELHQNWAYKLQATSYIYQNGGTVEGEKGEQRKTTSFDVLAELAYKDLTLGAAVLLADALSGNAGDVYLSAAYSYALPQDFNLNTSMGVSAYNSHHDDSLLQTKKDFAFNEARIGVSKNIPHLGATASLDYILGGQDRLGKDLKNHVVLGLKYNF</sequence>
<dbReference type="Pfam" id="PF09694">
    <property type="entry name" value="Gcw_chp"/>
    <property type="match status" value="1"/>
</dbReference>
<dbReference type="NCBIfam" id="TIGR02001">
    <property type="entry name" value="gcw_chp"/>
    <property type="match status" value="1"/>
</dbReference>